<dbReference type="EMBL" id="GBXM01073987">
    <property type="protein sequence ID" value="JAH34590.1"/>
    <property type="molecule type" value="Transcribed_RNA"/>
</dbReference>
<sequence length="17" mass="2010">MPQKRSALRNAQQLLKQ</sequence>
<evidence type="ECO:0000313" key="1">
    <source>
        <dbReference type="EMBL" id="JAH34590.1"/>
    </source>
</evidence>
<name>A0A0E9S1P5_ANGAN</name>
<organism evidence="1">
    <name type="scientific">Anguilla anguilla</name>
    <name type="common">European freshwater eel</name>
    <name type="synonym">Muraena anguilla</name>
    <dbReference type="NCBI Taxonomy" id="7936"/>
    <lineage>
        <taxon>Eukaryota</taxon>
        <taxon>Metazoa</taxon>
        <taxon>Chordata</taxon>
        <taxon>Craniata</taxon>
        <taxon>Vertebrata</taxon>
        <taxon>Euteleostomi</taxon>
        <taxon>Actinopterygii</taxon>
        <taxon>Neopterygii</taxon>
        <taxon>Teleostei</taxon>
        <taxon>Anguilliformes</taxon>
        <taxon>Anguillidae</taxon>
        <taxon>Anguilla</taxon>
    </lineage>
</organism>
<protein>
    <submittedName>
        <fullName evidence="1">Uncharacterized protein</fullName>
    </submittedName>
</protein>
<reference evidence="1" key="2">
    <citation type="journal article" date="2015" name="Fish Shellfish Immunol.">
        <title>Early steps in the European eel (Anguilla anguilla)-Vibrio vulnificus interaction in the gills: Role of the RtxA13 toxin.</title>
        <authorList>
            <person name="Callol A."/>
            <person name="Pajuelo D."/>
            <person name="Ebbesson L."/>
            <person name="Teles M."/>
            <person name="MacKenzie S."/>
            <person name="Amaro C."/>
        </authorList>
    </citation>
    <scope>NUCLEOTIDE SEQUENCE</scope>
</reference>
<reference evidence="1" key="1">
    <citation type="submission" date="2014-11" db="EMBL/GenBank/DDBJ databases">
        <authorList>
            <person name="Amaro Gonzalez C."/>
        </authorList>
    </citation>
    <scope>NUCLEOTIDE SEQUENCE</scope>
</reference>
<dbReference type="AlphaFoldDB" id="A0A0E9S1P5"/>
<proteinExistence type="predicted"/>
<accession>A0A0E9S1P5</accession>